<dbReference type="Gene3D" id="1.25.10.10">
    <property type="entry name" value="Leucine-rich Repeat Variant"/>
    <property type="match status" value="3"/>
</dbReference>
<feature type="compositionally biased region" description="Basic and acidic residues" evidence="6">
    <location>
        <begin position="225"/>
        <end position="236"/>
    </location>
</feature>
<feature type="compositionally biased region" description="Basic residues" evidence="6">
    <location>
        <begin position="2872"/>
        <end position="2882"/>
    </location>
</feature>
<feature type="region of interest" description="Disordered" evidence="6">
    <location>
        <begin position="192"/>
        <end position="294"/>
    </location>
</feature>
<evidence type="ECO:0000256" key="5">
    <source>
        <dbReference type="ARBA" id="ARBA00023242"/>
    </source>
</evidence>
<keyword evidence="5" id="KW-0539">Nucleus</keyword>
<feature type="compositionally biased region" description="Pro residues" evidence="6">
    <location>
        <begin position="2286"/>
        <end position="2300"/>
    </location>
</feature>
<accession>A0AAD8DJ15</accession>
<feature type="compositionally biased region" description="Acidic residues" evidence="6">
    <location>
        <begin position="2900"/>
        <end position="2918"/>
    </location>
</feature>
<evidence type="ECO:0000313" key="8">
    <source>
        <dbReference type="Proteomes" id="UP001231518"/>
    </source>
</evidence>
<feature type="compositionally biased region" description="Low complexity" evidence="6">
    <location>
        <begin position="194"/>
        <end position="205"/>
    </location>
</feature>
<feature type="compositionally biased region" description="Basic and acidic residues" evidence="6">
    <location>
        <begin position="2883"/>
        <end position="2899"/>
    </location>
</feature>
<dbReference type="InterPro" id="IPR011989">
    <property type="entry name" value="ARM-like"/>
</dbReference>
<dbReference type="Proteomes" id="UP001231518">
    <property type="component" value="Chromosome 31"/>
</dbReference>
<feature type="compositionally biased region" description="Basic and acidic residues" evidence="6">
    <location>
        <begin position="209"/>
        <end position="218"/>
    </location>
</feature>
<keyword evidence="8" id="KW-1185">Reference proteome</keyword>
<dbReference type="PROSITE" id="PS50896">
    <property type="entry name" value="LISH"/>
    <property type="match status" value="19"/>
</dbReference>
<gene>
    <name evidence="7" type="ORF">PYW07_013026</name>
</gene>
<feature type="compositionally biased region" description="Acidic residues" evidence="6">
    <location>
        <begin position="2813"/>
        <end position="2843"/>
    </location>
</feature>
<comment type="subcellular location">
    <subcellularLocation>
        <location evidence="1">Nucleus</location>
    </subcellularLocation>
</comment>
<dbReference type="InterPro" id="IPR036322">
    <property type="entry name" value="WD40_repeat_dom_sf"/>
</dbReference>
<sequence>MDSAPAQEVTELLRQWEEQHTTPNFDPIPTLTRISEIIEAETENFMKKDPDPFDERHPSRTDPECALGHALKVMFKKDNFMTKLVNDYVRDTYYSRQNMTGRDVHKLNVAACRLTLDLMPGLEMSVVFQDNEALIHRLVNWATNSTEPLQCYATGLLAAAMEVQEIATNFRDLNAMLVPLMLRRLHVLRDDKQNNQNTVTPPNQTRHFARFDKKRNNEIKCNGPSKEKTDRVKDEGGGGEMLVDESPPQASRDPETPVKQYSGPGAACSPPMAWGMMSPPPRPPPLQHHETSSNSSWAEMETYVIGNIQIHPPTDATKQMLILRYLTPMGEYQEFLSHVFEQNALGLILGYLNVRESRDSRLAFEALKYLAALLCHKKFSIDFINCGGLQVSVNSSSGRDSRLAFEALKYLAALLCHKKFSIDFINCGGLQVSVNSSSGRDSRLAFEALKYLAALLCHKKFSIDFINCGGLQVSVNSSSGRDSRLAFEALKYLAALLCHKKFSIDFINCGGLQVSVNSSSGRDSRLAFEALKYLAALLCHKKFSIDFINCGGLQVSVNSSSGRDSRLAFEALKYLAALLCHKKFSIDFINCGGLQVSVNSSSGRDSRLAFEALKYLAALLCHKKFSIDFINCGGLQVSVNSSSGRDSRLAFEALKYLAALLCHKKFSIDFINCGGLQVSVNSSSGRDSRLAFEALKYLAALLCHKKFSIDFINCGGLQKFLEVPRPSVAATGVSICLYYLAYCEDAMERVCLLPRRTLTDLVKYALWLLECSHDSGRCHATMFFGLSFQFRVILEEFDHQDGLRKLYNVISTLPILSADEDESRVSEDETCAARQIVRHVCVALRRRVARVGGRDVRRETDRATCVRRSAQDGLRKLYNVISTLPILSADEDESRVSEDETCAARQIVRHVCVALRRYLEAHLRLRAAQVARQQGDNVPEPPPYKASKSTPEEVQEHIELVQSVACSRWPAVDELVELGGVALLLQVTSLALEWNFNGRYSTRAEGVLEHLELVQSVACSRWPAVDELVELGGVALLLQVTSLALEWNFNGRYSTRAEGVLEHLELVQSVACSRWPAVDELVELGGVALLLQVTSLALEWNFNGRYSTRAEGVLEHLELVQSVACSRWPAVDELVELGGVALLLQVTSLALEWNFNGRSETVRSALDVISVCCVAPRVQLLLTEKLDLKDAEMTTGVNIVLDVLAGAADGEIVPEPEVQKAALNVLVNCVCAPVHRAGTTATRFSVTGTSKRKTALKSYEDLIQKVWESVRTNNGIMVLLSLMMVKSPITDADRLRGLACRALAGLARCPTVRQIISKLPLFTTSQIQVLMRDPILQEKRQEHVMFQKYALELLERVSGKSKHMGAEFETSLANIHRANVVAQTRINYNEHQLLQLVAAHLAARGLTASAATLQREAKLPPAALPAPPPPPPPPVYTPSTPTRLVAAHLAARGLTASAATLQREAKLPPAALPAPPPPPPPPVYTPSTPTRLVAAHLAARGLTASAATLQREAKLPPAALPAPPPPPPPPVYTPSTPTRLVAAHLAARGLTASAATLQREAKLPPAALPAPPPPPPPPVYTPSTPTRLVAAHLAARGLTASAATLQREAKLPPAALPAPPPPPPPPVYTPSTPTRLVAAHLAARGLTASAATLQREAKLPPAALPAPPPPPPPPVYTPSTPTRLVAAHLAARGLTASAATLQREAKLPPSALPAPPPPPPPPVYTPSTPTRLVAAHLAARGLTASAATLQREAKLPPAALPAPPPPPPPPVYTPSTPTRLVAAHLAARGLTASAATLQREAKLPPAALPAPPPPPPPPVYTPSTPTRLVAAHLAARGLTASAATLQREAKLPPAALPAPPPPPPPPVYTPSTPTRLVAAHLAARGLTASAATLQREAKLPPAALPAPPPPPPPPVYTPSTPTRLVAAHLAARGLTASAATLQREAKLPPAALPAPPPPPPPPVYTPSTPTRLVAAHLAARGLTASAATLQREAKLPPAALPAPPPPPPPPVYTPSTPTRLVAAHLAARGLTASAATLQREAKLPPAALPAPPPPPPPPVYTPSTPTRLVAAHLAARGLTASAATLQREAKLPPAALPAPPPPPPPPVYTPSTPTRLVAAHLAARGLTASAATLQREAKLPPAALPAPPPPPPPPVYTPSTPTRLVAAHLAARGLTASAATLQREAKLPPAALPAPPPPPPPPVYTPSTPTRLVAAHLAARGLTASAATLQREAKLPPAALPAPPPPPPPPVYTPSTPTRLVAAHLAARGLTASAATLQREAKLPPAALPAPPPPPPPPVYTPSTPTRPRLSVSRANSSGALHRDSVDLNSSHNAMHVDDASPVPTVIKLRKVQNSPLVVTTPTSEHKRSLQKQLSVPAGEPTPKQHHVTLHSIITEYLYNQHSLCKNPVATCPQFNLFEPHKCPEPRIGGGALYSGSGIGNVCARVARRELGLATPQTRLHARLAHSHFAPVRTLRLQDDDAYFTHTIFHATPQTRLHARLAHSHFAPVRTLRLQDDDAYFTHTIFHPTQQQLLAATSSGDIRIFNLFSGVEENSYQVHESYIYHMAASRDGLLLLASATTPWRPLSALWNMKEFELLFQLDNEEYVEFSKITDERIIGTKGETATIFDTRTGRELMTLTPAISNQYAKNRATFNPTDELVLSDGVLWDVNTGKEIHKFDKLNQTHSGVFHPNGLEVISNTEVWDLRTFHLLRTVPTLDKSEVLFNPTCTALYAVCSDQDSEERNQFDTSFKTLDPYDYSSIATIDVKRNIYSLGVSRYGTQISVVENMGDFEQMQESCVKVYDVGRKRDHDDDAEEDDDEELAGGSENDDGSDSGSDNDDDLASSLLRNAVMNLEGGSSGSSSHDDNDVPRRRRGRRRRPPERRERERNERNERHESSESDGDADIDLGDIIEFEID</sequence>
<dbReference type="InterPro" id="IPR033270">
    <property type="entry name" value="VPRBP/DCAF1"/>
</dbReference>
<dbReference type="SUPFAM" id="SSF48371">
    <property type="entry name" value="ARM repeat"/>
    <property type="match status" value="2"/>
</dbReference>
<dbReference type="EMBL" id="JARGEI010000032">
    <property type="protein sequence ID" value="KAJ8703732.1"/>
    <property type="molecule type" value="Genomic_DNA"/>
</dbReference>
<protein>
    <submittedName>
        <fullName evidence="7">Uncharacterized protein</fullName>
    </submittedName>
</protein>
<dbReference type="GO" id="GO:0005634">
    <property type="term" value="C:nucleus"/>
    <property type="evidence" value="ECO:0007669"/>
    <property type="project" value="UniProtKB-SubCell"/>
</dbReference>
<dbReference type="InterPro" id="IPR015943">
    <property type="entry name" value="WD40/YVTN_repeat-like_dom_sf"/>
</dbReference>
<dbReference type="GO" id="GO:0016567">
    <property type="term" value="P:protein ubiquitination"/>
    <property type="evidence" value="ECO:0007669"/>
    <property type="project" value="InterPro"/>
</dbReference>
<feature type="region of interest" description="Disordered" evidence="6">
    <location>
        <begin position="2808"/>
        <end position="2918"/>
    </location>
</feature>
<evidence type="ECO:0000256" key="2">
    <source>
        <dbReference type="ARBA" id="ARBA00004906"/>
    </source>
</evidence>
<dbReference type="SUPFAM" id="SSF50978">
    <property type="entry name" value="WD40 repeat-like"/>
    <property type="match status" value="1"/>
</dbReference>
<dbReference type="InterPro" id="IPR016024">
    <property type="entry name" value="ARM-type_fold"/>
</dbReference>
<comment type="similarity">
    <text evidence="3">Belongs to the VPRBP/DCAF1 family.</text>
</comment>
<evidence type="ECO:0000313" key="7">
    <source>
        <dbReference type="EMBL" id="KAJ8703732.1"/>
    </source>
</evidence>
<evidence type="ECO:0000256" key="3">
    <source>
        <dbReference type="ARBA" id="ARBA00008845"/>
    </source>
</evidence>
<dbReference type="PANTHER" id="PTHR13129:SF4">
    <property type="entry name" value="DDB1- AND CUL4-ASSOCIATED FACTOR 1"/>
    <property type="match status" value="1"/>
</dbReference>
<dbReference type="Gene3D" id="2.130.10.10">
    <property type="entry name" value="YVTN repeat-like/Quinoprotein amine dehydrogenase"/>
    <property type="match status" value="1"/>
</dbReference>
<dbReference type="PANTHER" id="PTHR13129">
    <property type="entry name" value="VPRBP PROTEIN-RELATED"/>
    <property type="match status" value="1"/>
</dbReference>
<evidence type="ECO:0000256" key="6">
    <source>
        <dbReference type="SAM" id="MobiDB-lite"/>
    </source>
</evidence>
<dbReference type="SMART" id="SM00667">
    <property type="entry name" value="LisH"/>
    <property type="match status" value="19"/>
</dbReference>
<keyword evidence="4" id="KW-0833">Ubl conjugation pathway</keyword>
<comment type="pathway">
    <text evidence="2">Protein modification; protein ubiquitination.</text>
</comment>
<comment type="caution">
    <text evidence="7">The sequence shown here is derived from an EMBL/GenBank/DDBJ whole genome shotgun (WGS) entry which is preliminary data.</text>
</comment>
<proteinExistence type="inferred from homology"/>
<name>A0AAD8DJ15_MYTSE</name>
<evidence type="ECO:0000256" key="4">
    <source>
        <dbReference type="ARBA" id="ARBA00022786"/>
    </source>
</evidence>
<dbReference type="InterPro" id="IPR006594">
    <property type="entry name" value="LisH"/>
</dbReference>
<dbReference type="GO" id="GO:0080008">
    <property type="term" value="C:Cul4-RING E3 ubiquitin ligase complex"/>
    <property type="evidence" value="ECO:0007669"/>
    <property type="project" value="TreeGrafter"/>
</dbReference>
<feature type="region of interest" description="Disordered" evidence="6">
    <location>
        <begin position="2284"/>
        <end position="2322"/>
    </location>
</feature>
<evidence type="ECO:0000256" key="1">
    <source>
        <dbReference type="ARBA" id="ARBA00004123"/>
    </source>
</evidence>
<organism evidence="7 8">
    <name type="scientific">Mythimna separata</name>
    <name type="common">Oriental armyworm</name>
    <name type="synonym">Pseudaletia separata</name>
    <dbReference type="NCBI Taxonomy" id="271217"/>
    <lineage>
        <taxon>Eukaryota</taxon>
        <taxon>Metazoa</taxon>
        <taxon>Ecdysozoa</taxon>
        <taxon>Arthropoda</taxon>
        <taxon>Hexapoda</taxon>
        <taxon>Insecta</taxon>
        <taxon>Pterygota</taxon>
        <taxon>Neoptera</taxon>
        <taxon>Endopterygota</taxon>
        <taxon>Lepidoptera</taxon>
        <taxon>Glossata</taxon>
        <taxon>Ditrysia</taxon>
        <taxon>Noctuoidea</taxon>
        <taxon>Noctuidae</taxon>
        <taxon>Noctuinae</taxon>
        <taxon>Hadenini</taxon>
        <taxon>Mythimna</taxon>
    </lineage>
</organism>
<reference evidence="7" key="1">
    <citation type="submission" date="2023-03" db="EMBL/GenBank/DDBJ databases">
        <title>Chromosome-level genomes of two armyworms, Mythimna separata and Mythimna loreyi, provide insights into the biosynthesis and reception of sex pheromones.</title>
        <authorList>
            <person name="Zhao H."/>
        </authorList>
    </citation>
    <scope>NUCLEOTIDE SEQUENCE</scope>
    <source>
        <strain evidence="7">BeijingLab</strain>
        <tissue evidence="7">Pupa</tissue>
    </source>
</reference>